<gene>
    <name evidence="2" type="ORF">ACFO4E_06780</name>
</gene>
<dbReference type="InterPro" id="IPR019595">
    <property type="entry name" value="DUF2470"/>
</dbReference>
<dbReference type="RefSeq" id="WP_378572164.1">
    <property type="nucleotide sequence ID" value="NZ_JBHSFQ010000004.1"/>
</dbReference>
<dbReference type="EMBL" id="JBHSFQ010000004">
    <property type="protein sequence ID" value="MFC4561555.1"/>
    <property type="molecule type" value="Genomic_DNA"/>
</dbReference>
<comment type="caution">
    <text evidence="2">The sequence shown here is derived from an EMBL/GenBank/DDBJ whole genome shotgun (WGS) entry which is preliminary data.</text>
</comment>
<reference evidence="3" key="1">
    <citation type="journal article" date="2019" name="Int. J. Syst. Evol. Microbiol.">
        <title>The Global Catalogue of Microorganisms (GCM) 10K type strain sequencing project: providing services to taxonomists for standard genome sequencing and annotation.</title>
        <authorList>
            <consortium name="The Broad Institute Genomics Platform"/>
            <consortium name="The Broad Institute Genome Sequencing Center for Infectious Disease"/>
            <person name="Wu L."/>
            <person name="Ma J."/>
        </authorList>
    </citation>
    <scope>NUCLEOTIDE SEQUENCE [LARGE SCALE GENOMIC DNA]</scope>
    <source>
        <strain evidence="3">XZYJ18</strain>
    </source>
</reference>
<dbReference type="Proteomes" id="UP001595923">
    <property type="component" value="Unassembled WGS sequence"/>
</dbReference>
<dbReference type="Pfam" id="PF10615">
    <property type="entry name" value="DUF2470"/>
    <property type="match status" value="1"/>
</dbReference>
<name>A0ABV9DUA8_9ACTN</name>
<proteinExistence type="predicted"/>
<protein>
    <submittedName>
        <fullName evidence="2">DUF2470 domain-containing protein</fullName>
    </submittedName>
</protein>
<dbReference type="InterPro" id="IPR037119">
    <property type="entry name" value="Haem_oxidase_HugZ-like_sf"/>
</dbReference>
<keyword evidence="3" id="KW-1185">Reference proteome</keyword>
<organism evidence="2 3">
    <name type="scientific">Nocardiopsis mangrovi</name>
    <dbReference type="NCBI Taxonomy" id="1179818"/>
    <lineage>
        <taxon>Bacteria</taxon>
        <taxon>Bacillati</taxon>
        <taxon>Actinomycetota</taxon>
        <taxon>Actinomycetes</taxon>
        <taxon>Streptosporangiales</taxon>
        <taxon>Nocardiopsidaceae</taxon>
        <taxon>Nocardiopsis</taxon>
    </lineage>
</organism>
<accession>A0ABV9DUA8</accession>
<sequence>MRPPSPSVIERVRSLAATATPTMATSADYPGTHFSVRGAVDHAGRAILWIDAGHPLHEALRARRHGRADLAVGVDLCAMRHVGRTPTVRARLWCEGWVSVIPAGERRDAALAVAEGHPDEGLLAAVEDDPTPDAPLLARVEPATVIYHTYDAAGVIDGEAFRVARPDPLTGAAEHILRHVNDRHRDELSAALRHLPDAPEGAAWLWELDSAGATLWVNPAGAGHPVLVRIPWSAPITAPCQLERALYDLLARNQAPAGPGHHPGAPE</sequence>
<feature type="domain" description="DUF2470" evidence="1">
    <location>
        <begin position="174"/>
        <end position="247"/>
    </location>
</feature>
<dbReference type="SUPFAM" id="SSF50475">
    <property type="entry name" value="FMN-binding split barrel"/>
    <property type="match status" value="1"/>
</dbReference>
<evidence type="ECO:0000313" key="2">
    <source>
        <dbReference type="EMBL" id="MFC4561555.1"/>
    </source>
</evidence>
<dbReference type="Gene3D" id="3.20.180.10">
    <property type="entry name" value="PNP-oxidase-like"/>
    <property type="match status" value="1"/>
</dbReference>
<evidence type="ECO:0000313" key="3">
    <source>
        <dbReference type="Proteomes" id="UP001595923"/>
    </source>
</evidence>
<evidence type="ECO:0000259" key="1">
    <source>
        <dbReference type="Pfam" id="PF10615"/>
    </source>
</evidence>